<dbReference type="Proteomes" id="UP000037267">
    <property type="component" value="Unassembled WGS sequence"/>
</dbReference>
<keyword evidence="1" id="KW-1133">Transmembrane helix</keyword>
<accession>A0A0L0WAP9</accession>
<feature type="transmembrane region" description="Helical" evidence="1">
    <location>
        <begin position="306"/>
        <end position="332"/>
    </location>
</feature>
<dbReference type="OrthoDB" id="2060782at2"/>
<feature type="transmembrane region" description="Helical" evidence="1">
    <location>
        <begin position="395"/>
        <end position="416"/>
    </location>
</feature>
<dbReference type="EMBL" id="LGSS01000007">
    <property type="protein sequence ID" value="KNF08405.1"/>
    <property type="molecule type" value="Genomic_DNA"/>
</dbReference>
<keyword evidence="1" id="KW-0472">Membrane</keyword>
<keyword evidence="1" id="KW-0812">Transmembrane</keyword>
<sequence>MNIRKYEFKKAMTSPVIIGLMLVFIFFNVFIIFENRYFSDELKVLNKVVDKFGYKINNEMTTNLKKYYTDGLNKMNQITNQKVSKTYENVSSFFEEGMTESQYGHKEDIYSQEDMRFIQELNIVESYYYMINDIDNSYAQIDLMKKAEDEIEKYNLSGEAANTVRNEYKKFTKRFDELVKNEEHKNLFFMGPIYRMHSLLFKTLFKSFIFEIIILGVIITSYLTNYEFDNNTHLLTYSTKRGRSLIKDKLYMSMFVNIIVATIIIVTGLMAYFIMFDYSGLWNVPISSYFNIEFKFPYMSWWNMSFIQYLFCGIGLIYICTLIFTGITFVISKFIKNSYIAFFIFFIVFGTLLSIPSMLATDSNTIFMGSFTPFILIINSSQWFMESGAFSTFKYYEAITVGTWSVSLIILSSLCIKRFKKQDIY</sequence>
<comment type="caution">
    <text evidence="2">The sequence shown here is derived from an EMBL/GenBank/DDBJ whole genome shotgun (WGS) entry which is preliminary data.</text>
</comment>
<dbReference type="STRING" id="1503.CLPU_7c00330"/>
<feature type="transmembrane region" description="Helical" evidence="1">
    <location>
        <begin position="250"/>
        <end position="275"/>
    </location>
</feature>
<feature type="transmembrane region" description="Helical" evidence="1">
    <location>
        <begin position="12"/>
        <end position="33"/>
    </location>
</feature>
<feature type="transmembrane region" description="Helical" evidence="1">
    <location>
        <begin position="339"/>
        <end position="359"/>
    </location>
</feature>
<gene>
    <name evidence="2" type="ORF">CLPU_7c00330</name>
</gene>
<dbReference type="AlphaFoldDB" id="A0A0L0WAP9"/>
<proteinExistence type="predicted"/>
<reference evidence="3" key="1">
    <citation type="submission" date="2015-07" db="EMBL/GenBank/DDBJ databases">
        <title>Draft genome sequence of the purine-degrading Gottschalkia purinilyticum DSM 1384 (formerly Clostridium purinilyticum).</title>
        <authorList>
            <person name="Poehlein A."/>
            <person name="Schiel-Bengelsdorf B."/>
            <person name="Bengelsdorf F.R."/>
            <person name="Daniel R."/>
            <person name="Duerre P."/>
        </authorList>
    </citation>
    <scope>NUCLEOTIDE SEQUENCE [LARGE SCALE GENOMIC DNA]</scope>
    <source>
        <strain evidence="3">DSM 1384</strain>
    </source>
</reference>
<evidence type="ECO:0000313" key="3">
    <source>
        <dbReference type="Proteomes" id="UP000037267"/>
    </source>
</evidence>
<name>A0A0L0WAP9_GOTPU</name>
<organism evidence="2 3">
    <name type="scientific">Gottschalkia purinilytica</name>
    <name type="common">Clostridium purinilyticum</name>
    <dbReference type="NCBI Taxonomy" id="1503"/>
    <lineage>
        <taxon>Bacteria</taxon>
        <taxon>Bacillati</taxon>
        <taxon>Bacillota</taxon>
        <taxon>Tissierellia</taxon>
        <taxon>Tissierellales</taxon>
        <taxon>Gottschalkiaceae</taxon>
        <taxon>Gottschalkia</taxon>
    </lineage>
</organism>
<evidence type="ECO:0000313" key="2">
    <source>
        <dbReference type="EMBL" id="KNF08405.1"/>
    </source>
</evidence>
<keyword evidence="3" id="KW-1185">Reference proteome</keyword>
<evidence type="ECO:0000256" key="1">
    <source>
        <dbReference type="SAM" id="Phobius"/>
    </source>
</evidence>
<dbReference type="RefSeq" id="WP_050355242.1">
    <property type="nucleotide sequence ID" value="NZ_LGSS01000007.1"/>
</dbReference>
<feature type="transmembrane region" description="Helical" evidence="1">
    <location>
        <begin position="204"/>
        <end position="223"/>
    </location>
</feature>
<protein>
    <submittedName>
        <fullName evidence="2">ABC-2 family transporter protein</fullName>
    </submittedName>
</protein>